<reference evidence="3 4" key="1">
    <citation type="submission" date="2017-06" db="EMBL/GenBank/DDBJ databases">
        <title>the draft geome sequence of Illustriluteabacillus marina B3227.</title>
        <authorList>
            <person name="He R.-H."/>
            <person name="Du Z.-J."/>
        </authorList>
    </citation>
    <scope>NUCLEOTIDE SEQUENCE [LARGE SCALE GENOMIC DNA]</scope>
    <source>
        <strain evidence="3 4">B3227</strain>
    </source>
</reference>
<name>A0A2I0QXW9_9BACI</name>
<evidence type="ECO:0008006" key="5">
    <source>
        <dbReference type="Google" id="ProtNLM"/>
    </source>
</evidence>
<keyword evidence="2" id="KW-0732">Signal</keyword>
<feature type="chain" id="PRO_5014150036" description="Sporulation protein" evidence="2">
    <location>
        <begin position="22"/>
        <end position="124"/>
    </location>
</feature>
<evidence type="ECO:0000313" key="3">
    <source>
        <dbReference type="EMBL" id="PKR79177.1"/>
    </source>
</evidence>
<accession>A0A2I0QXW9</accession>
<feature type="signal peptide" evidence="2">
    <location>
        <begin position="1"/>
        <end position="21"/>
    </location>
</feature>
<dbReference type="EMBL" id="PJNH01000001">
    <property type="protein sequence ID" value="PKR79177.1"/>
    <property type="molecule type" value="Genomic_DNA"/>
</dbReference>
<evidence type="ECO:0000313" key="4">
    <source>
        <dbReference type="Proteomes" id="UP000243524"/>
    </source>
</evidence>
<dbReference type="Proteomes" id="UP000243524">
    <property type="component" value="Unassembled WGS sequence"/>
</dbReference>
<comment type="caution">
    <text evidence="3">The sequence shown here is derived from an EMBL/GenBank/DDBJ whole genome shotgun (WGS) entry which is preliminary data.</text>
</comment>
<feature type="coiled-coil region" evidence="1">
    <location>
        <begin position="88"/>
        <end position="115"/>
    </location>
</feature>
<protein>
    <recommendedName>
        <fullName evidence="5">Sporulation protein</fullName>
    </recommendedName>
</protein>
<organism evidence="3 4">
    <name type="scientific">Halalkalibacillus sediminis</name>
    <dbReference type="NCBI Taxonomy" id="2018042"/>
    <lineage>
        <taxon>Bacteria</taxon>
        <taxon>Bacillati</taxon>
        <taxon>Bacillota</taxon>
        <taxon>Bacilli</taxon>
        <taxon>Bacillales</taxon>
        <taxon>Bacillaceae</taxon>
        <taxon>Halalkalibacillus</taxon>
    </lineage>
</organism>
<dbReference type="RefSeq" id="WP_101330921.1">
    <property type="nucleotide sequence ID" value="NZ_PJNH01000001.1"/>
</dbReference>
<gene>
    <name evidence="3" type="ORF">CEY16_05365</name>
</gene>
<evidence type="ECO:0000256" key="1">
    <source>
        <dbReference type="SAM" id="Coils"/>
    </source>
</evidence>
<keyword evidence="1" id="KW-0175">Coiled coil</keyword>
<proteinExistence type="predicted"/>
<sequence length="124" mass="14409">MKKVIAFLLVGLLLGSGTTYAASNYYADLLGNQEDQIKNELMKFYEEQSKMRNKQVHNDLVIYVASQRQDLIDYFEPIIQDEINREAVNSQSEHAEAVDEKVKQLKEKIYKMLEEELEHSIPRG</sequence>
<keyword evidence="4" id="KW-1185">Reference proteome</keyword>
<dbReference type="AlphaFoldDB" id="A0A2I0QXW9"/>
<evidence type="ECO:0000256" key="2">
    <source>
        <dbReference type="SAM" id="SignalP"/>
    </source>
</evidence>